<dbReference type="InterPro" id="IPR036390">
    <property type="entry name" value="WH_DNA-bd_sf"/>
</dbReference>
<dbReference type="Gene3D" id="3.40.50.2300">
    <property type="match status" value="1"/>
</dbReference>
<dbReference type="Pfam" id="PF00874">
    <property type="entry name" value="PRD"/>
    <property type="match status" value="2"/>
</dbReference>
<dbReference type="CDD" id="cd00211">
    <property type="entry name" value="PTS_IIA_fru"/>
    <property type="match status" value="1"/>
</dbReference>
<reference evidence="8 9" key="1">
    <citation type="submission" date="2016-11" db="EMBL/GenBank/DDBJ databases">
        <authorList>
            <person name="Jaros S."/>
            <person name="Januszkiewicz K."/>
            <person name="Wedrychowicz H."/>
        </authorList>
    </citation>
    <scope>NUCLEOTIDE SEQUENCE [LARGE SCALE GENOMIC DNA]</scope>
    <source>
        <strain evidence="8 9">DSM 21864</strain>
    </source>
</reference>
<dbReference type="InterPro" id="IPR013196">
    <property type="entry name" value="HTH_11"/>
</dbReference>
<dbReference type="GO" id="GO:0008982">
    <property type="term" value="F:protein-N(PI)-phosphohistidine-sugar phosphotransferase activity"/>
    <property type="evidence" value="ECO:0007669"/>
    <property type="project" value="InterPro"/>
</dbReference>
<evidence type="ECO:0000259" key="7">
    <source>
        <dbReference type="PROSITE" id="PS51372"/>
    </source>
</evidence>
<dbReference type="InterPro" id="IPR002178">
    <property type="entry name" value="PTS_EIIA_type-2_dom"/>
</dbReference>
<feature type="domain" description="PRD" evidence="7">
    <location>
        <begin position="309"/>
        <end position="416"/>
    </location>
</feature>
<dbReference type="InterPro" id="IPR013011">
    <property type="entry name" value="PTS_EIIB_2"/>
</dbReference>
<dbReference type="Pfam" id="PF02302">
    <property type="entry name" value="PTS_IIB"/>
    <property type="match status" value="1"/>
</dbReference>
<dbReference type="Gene3D" id="1.10.10.10">
    <property type="entry name" value="Winged helix-like DNA-binding domain superfamily/Winged helix DNA-binding domain"/>
    <property type="match status" value="2"/>
</dbReference>
<gene>
    <name evidence="8" type="ORF">SAMN05444401_0194</name>
</gene>
<name>A0A1M6NFM9_9CLOT</name>
<dbReference type="Gene3D" id="1.10.1790.10">
    <property type="entry name" value="PRD domain"/>
    <property type="match status" value="2"/>
</dbReference>
<dbReference type="InterPro" id="IPR036634">
    <property type="entry name" value="PRD_sf"/>
</dbReference>
<dbReference type="SUPFAM" id="SSF63520">
    <property type="entry name" value="PTS-regulatory domain, PRD"/>
    <property type="match status" value="2"/>
</dbReference>
<dbReference type="STRING" id="1121298.SAMN05444401_0194"/>
<dbReference type="OrthoDB" id="3175596at2"/>
<keyword evidence="3" id="KW-0805">Transcription regulation</keyword>
<keyword evidence="9" id="KW-1185">Reference proteome</keyword>
<organism evidence="8 9">
    <name type="scientific">Clostridium amylolyticum</name>
    <dbReference type="NCBI Taxonomy" id="1121298"/>
    <lineage>
        <taxon>Bacteria</taxon>
        <taxon>Bacillati</taxon>
        <taxon>Bacillota</taxon>
        <taxon>Clostridia</taxon>
        <taxon>Eubacteriales</taxon>
        <taxon>Clostridiaceae</taxon>
        <taxon>Clostridium</taxon>
    </lineage>
</organism>
<dbReference type="RefSeq" id="WP_073012014.1">
    <property type="nucleotide sequence ID" value="NZ_FQZO01000011.1"/>
</dbReference>
<dbReference type="Pfam" id="PF08279">
    <property type="entry name" value="HTH_11"/>
    <property type="match status" value="2"/>
</dbReference>
<dbReference type="SUPFAM" id="SSF46785">
    <property type="entry name" value="Winged helix' DNA-binding domain"/>
    <property type="match status" value="2"/>
</dbReference>
<protein>
    <submittedName>
        <fullName evidence="8">Transcriptional antiterminator, BglG family</fullName>
    </submittedName>
</protein>
<dbReference type="InterPro" id="IPR016152">
    <property type="entry name" value="PTrfase/Anion_transptr"/>
</dbReference>
<feature type="domain" description="PRD" evidence="7">
    <location>
        <begin position="200"/>
        <end position="305"/>
    </location>
</feature>
<dbReference type="EMBL" id="FQZO01000011">
    <property type="protein sequence ID" value="SHJ94510.1"/>
    <property type="molecule type" value="Genomic_DNA"/>
</dbReference>
<dbReference type="InterPro" id="IPR003501">
    <property type="entry name" value="PTS_EIIB_2/3"/>
</dbReference>
<dbReference type="PROSITE" id="PS51099">
    <property type="entry name" value="PTS_EIIB_TYPE_2"/>
    <property type="match status" value="1"/>
</dbReference>
<dbReference type="InterPro" id="IPR036095">
    <property type="entry name" value="PTS_EIIB-like_sf"/>
</dbReference>
<sequence>MLNKRNSNILNFIINSKNPVTTKELADSFHVSERTIRYDLDNIDYFLSENKLEVLDRKPSVGISYKVSPQELKKISSVFNDIDNYDYAMSQEERVKYIICELLQNNNFITIDKLSEELSVSKGTILKDIEFCKEWMEKNSLKLKSIRGKGMKAVGEEKHLRKAATKIFDESFDTIELLEVLKENFCKKENTNINIFINKLFKDIDIAYIEKCISIAENQMEATFSDDAFNALLIHLAIAVKRIQLGKDIIMDKEELKALRKIKEFSVASAIAKMLEDKFNIIVPEEEIGYVTIHLLGSNVTTVEELDKDNWLEIRIMASKLIEEMENNTGCYLKHDKQLFNGLLQHLRPAIYRLIHDIEIKNPLIEEIKESYKKVFSAVKTSIGFIEKKYLKEFSDEEVGYLTLHFQASIENNKDKDIKKPDVLVVCATGIGTSKMVSARLQTLFDINIVDTISYREVEKALDKHSVDVIITTVPLKLKGIRCVQVNPFLSEKNISELNLIFSKLYSNKKGNSKDNGKANLNIDELIEVIKGSTDINNLDKLKNDLKEYLQLGVGKKIPEVKPDLQDILKKQCIALNLEAKTWEEAVRLSGGLLLKNNYIKESYIDAMVKTVKEMGPYIVIVPGIAMPHARPEDGVKAIGASLVTLKEPINFGDSENDPVKVIIAICSTDHISHMKALSQLMKVMESPNFLENILKVHSSEGVLEYIENLVAFLGK</sequence>
<dbReference type="InterPro" id="IPR011608">
    <property type="entry name" value="PRD"/>
</dbReference>
<dbReference type="Pfam" id="PF00359">
    <property type="entry name" value="PTS_EIIA_2"/>
    <property type="match status" value="1"/>
</dbReference>
<evidence type="ECO:0000256" key="2">
    <source>
        <dbReference type="ARBA" id="ARBA00022737"/>
    </source>
</evidence>
<proteinExistence type="predicted"/>
<keyword evidence="2" id="KW-0677">Repeat</keyword>
<dbReference type="Gene3D" id="3.40.930.10">
    <property type="entry name" value="Mannitol-specific EII, Chain A"/>
    <property type="match status" value="1"/>
</dbReference>
<evidence type="ECO:0000256" key="1">
    <source>
        <dbReference type="ARBA" id="ARBA00022679"/>
    </source>
</evidence>
<keyword evidence="4" id="KW-0804">Transcription</keyword>
<dbReference type="PROSITE" id="PS51372">
    <property type="entry name" value="PRD_2"/>
    <property type="match status" value="2"/>
</dbReference>
<keyword evidence="1" id="KW-0808">Transferase</keyword>
<dbReference type="PANTHER" id="PTHR30185:SF18">
    <property type="entry name" value="TRANSCRIPTIONAL REGULATOR MTLR"/>
    <property type="match status" value="1"/>
</dbReference>
<dbReference type="AlphaFoldDB" id="A0A1M6NFM9"/>
<dbReference type="InterPro" id="IPR036388">
    <property type="entry name" value="WH-like_DNA-bd_sf"/>
</dbReference>
<dbReference type="SUPFAM" id="SSF52794">
    <property type="entry name" value="PTS system IIB component-like"/>
    <property type="match status" value="1"/>
</dbReference>
<evidence type="ECO:0000256" key="4">
    <source>
        <dbReference type="ARBA" id="ARBA00023163"/>
    </source>
</evidence>
<feature type="domain" description="PTS EIIB type-2" evidence="6">
    <location>
        <begin position="421"/>
        <end position="510"/>
    </location>
</feature>
<dbReference type="PANTHER" id="PTHR30185">
    <property type="entry name" value="CRYPTIC BETA-GLUCOSIDE BGL OPERON ANTITERMINATOR"/>
    <property type="match status" value="1"/>
</dbReference>
<feature type="domain" description="PTS EIIA type-2" evidence="5">
    <location>
        <begin position="567"/>
        <end position="710"/>
    </location>
</feature>
<dbReference type="GO" id="GO:0006355">
    <property type="term" value="P:regulation of DNA-templated transcription"/>
    <property type="evidence" value="ECO:0007669"/>
    <property type="project" value="InterPro"/>
</dbReference>
<dbReference type="Proteomes" id="UP000184080">
    <property type="component" value="Unassembled WGS sequence"/>
</dbReference>
<dbReference type="CDD" id="cd05568">
    <property type="entry name" value="PTS_IIB_bgl_like"/>
    <property type="match status" value="1"/>
</dbReference>
<evidence type="ECO:0000256" key="3">
    <source>
        <dbReference type="ARBA" id="ARBA00023015"/>
    </source>
</evidence>
<evidence type="ECO:0000313" key="9">
    <source>
        <dbReference type="Proteomes" id="UP000184080"/>
    </source>
</evidence>
<evidence type="ECO:0000313" key="8">
    <source>
        <dbReference type="EMBL" id="SHJ94510.1"/>
    </source>
</evidence>
<dbReference type="GO" id="GO:0009401">
    <property type="term" value="P:phosphoenolpyruvate-dependent sugar phosphotransferase system"/>
    <property type="evidence" value="ECO:0007669"/>
    <property type="project" value="InterPro"/>
</dbReference>
<dbReference type="PROSITE" id="PS51094">
    <property type="entry name" value="PTS_EIIA_TYPE_2"/>
    <property type="match status" value="1"/>
</dbReference>
<dbReference type="SUPFAM" id="SSF55804">
    <property type="entry name" value="Phoshotransferase/anion transport protein"/>
    <property type="match status" value="1"/>
</dbReference>
<dbReference type="InterPro" id="IPR050661">
    <property type="entry name" value="BglG_antiterminators"/>
</dbReference>
<evidence type="ECO:0000259" key="5">
    <source>
        <dbReference type="PROSITE" id="PS51094"/>
    </source>
</evidence>
<accession>A0A1M6NFM9</accession>
<evidence type="ECO:0000259" key="6">
    <source>
        <dbReference type="PROSITE" id="PS51099"/>
    </source>
</evidence>